<dbReference type="InterPro" id="IPR039298">
    <property type="entry name" value="ACOT13"/>
</dbReference>
<dbReference type="PANTHER" id="PTHR21660:SF1">
    <property type="entry name" value="ACYL-COENZYME A THIOESTERASE 13"/>
    <property type="match status" value="1"/>
</dbReference>
<reference evidence="4" key="1">
    <citation type="submission" date="2018-05" db="EMBL/GenBank/DDBJ databases">
        <authorList>
            <person name="Lanie J.A."/>
            <person name="Ng W.-L."/>
            <person name="Kazmierczak K.M."/>
            <person name="Andrzejewski T.M."/>
            <person name="Davidsen T.M."/>
            <person name="Wayne K.J."/>
            <person name="Tettelin H."/>
            <person name="Glass J.I."/>
            <person name="Rusch D."/>
            <person name="Podicherti R."/>
            <person name="Tsui H.-C.T."/>
            <person name="Winkler M.E."/>
        </authorList>
    </citation>
    <scope>NUCLEOTIDE SEQUENCE</scope>
</reference>
<proteinExistence type="inferred from homology"/>
<evidence type="ECO:0000259" key="3">
    <source>
        <dbReference type="Pfam" id="PF03061"/>
    </source>
</evidence>
<dbReference type="EMBL" id="UINC01010074">
    <property type="protein sequence ID" value="SVA44963.1"/>
    <property type="molecule type" value="Genomic_DNA"/>
</dbReference>
<accession>A0A381VZ87</accession>
<dbReference type="SUPFAM" id="SSF54637">
    <property type="entry name" value="Thioesterase/thiol ester dehydrase-isomerase"/>
    <property type="match status" value="1"/>
</dbReference>
<dbReference type="NCBIfam" id="TIGR00369">
    <property type="entry name" value="unchar_dom_1"/>
    <property type="match status" value="1"/>
</dbReference>
<dbReference type="AlphaFoldDB" id="A0A381VZ87"/>
<dbReference type="Pfam" id="PF03061">
    <property type="entry name" value="4HBT"/>
    <property type="match status" value="1"/>
</dbReference>
<gene>
    <name evidence="4" type="ORF">METZ01_LOCUS97817</name>
</gene>
<organism evidence="4">
    <name type="scientific">marine metagenome</name>
    <dbReference type="NCBI Taxonomy" id="408172"/>
    <lineage>
        <taxon>unclassified sequences</taxon>
        <taxon>metagenomes</taxon>
        <taxon>ecological metagenomes</taxon>
    </lineage>
</organism>
<name>A0A381VZ87_9ZZZZ</name>
<evidence type="ECO:0000313" key="4">
    <source>
        <dbReference type="EMBL" id="SVA44963.1"/>
    </source>
</evidence>
<dbReference type="InterPro" id="IPR029069">
    <property type="entry name" value="HotDog_dom_sf"/>
</dbReference>
<dbReference type="InterPro" id="IPR003736">
    <property type="entry name" value="PAAI_dom"/>
</dbReference>
<feature type="domain" description="Thioesterase" evidence="3">
    <location>
        <begin position="49"/>
        <end position="122"/>
    </location>
</feature>
<dbReference type="InterPro" id="IPR006683">
    <property type="entry name" value="Thioestr_dom"/>
</dbReference>
<comment type="similarity">
    <text evidence="1">Belongs to the thioesterase PaaI family.</text>
</comment>
<keyword evidence="2" id="KW-0378">Hydrolase</keyword>
<sequence>MTSKMVDRITRSFESQSMMKTLGARIHKIEKGKVIIEAPILPSTLQQQGFGHAGLTFSIGDSAAGYSALTLLPEDQEVMTAEIKINLLAPADGELLRAEGKVVKPGKRLVVVTSEINALKDGQTKLIAIIQATMVPVPLKP</sequence>
<dbReference type="GO" id="GO:0047617">
    <property type="term" value="F:fatty acyl-CoA hydrolase activity"/>
    <property type="evidence" value="ECO:0007669"/>
    <property type="project" value="InterPro"/>
</dbReference>
<protein>
    <recommendedName>
        <fullName evidence="3">Thioesterase domain-containing protein</fullName>
    </recommendedName>
</protein>
<dbReference type="Gene3D" id="3.10.129.10">
    <property type="entry name" value="Hotdog Thioesterase"/>
    <property type="match status" value="1"/>
</dbReference>
<evidence type="ECO:0000256" key="2">
    <source>
        <dbReference type="ARBA" id="ARBA00022801"/>
    </source>
</evidence>
<dbReference type="CDD" id="cd03443">
    <property type="entry name" value="PaaI_thioesterase"/>
    <property type="match status" value="1"/>
</dbReference>
<dbReference type="PANTHER" id="PTHR21660">
    <property type="entry name" value="THIOESTERASE SUPERFAMILY MEMBER-RELATED"/>
    <property type="match status" value="1"/>
</dbReference>
<evidence type="ECO:0000256" key="1">
    <source>
        <dbReference type="ARBA" id="ARBA00008324"/>
    </source>
</evidence>